<evidence type="ECO:0000313" key="1">
    <source>
        <dbReference type="EMBL" id="GIH11421.1"/>
    </source>
</evidence>
<dbReference type="SUPFAM" id="SSF50939">
    <property type="entry name" value="Sialidases"/>
    <property type="match status" value="1"/>
</dbReference>
<keyword evidence="2" id="KW-1185">Reference proteome</keyword>
<dbReference type="Proteomes" id="UP000612899">
    <property type="component" value="Unassembled WGS sequence"/>
</dbReference>
<name>A0A8J3QLV1_9ACTN</name>
<organism evidence="1 2">
    <name type="scientific">Rhizocola hellebori</name>
    <dbReference type="NCBI Taxonomy" id="1392758"/>
    <lineage>
        <taxon>Bacteria</taxon>
        <taxon>Bacillati</taxon>
        <taxon>Actinomycetota</taxon>
        <taxon>Actinomycetes</taxon>
        <taxon>Micromonosporales</taxon>
        <taxon>Micromonosporaceae</taxon>
        <taxon>Rhizocola</taxon>
    </lineage>
</organism>
<proteinExistence type="predicted"/>
<reference evidence="1" key="1">
    <citation type="submission" date="2021-01" db="EMBL/GenBank/DDBJ databases">
        <title>Whole genome shotgun sequence of Rhizocola hellebori NBRC 109834.</title>
        <authorList>
            <person name="Komaki H."/>
            <person name="Tamura T."/>
        </authorList>
    </citation>
    <scope>NUCLEOTIDE SEQUENCE</scope>
    <source>
        <strain evidence="1">NBRC 109834</strain>
    </source>
</reference>
<protein>
    <submittedName>
        <fullName evidence="1">Uncharacterized protein</fullName>
    </submittedName>
</protein>
<evidence type="ECO:0000313" key="2">
    <source>
        <dbReference type="Proteomes" id="UP000612899"/>
    </source>
</evidence>
<dbReference type="AlphaFoldDB" id="A0A8J3QLV1"/>
<accession>A0A8J3QLV1</accession>
<comment type="caution">
    <text evidence="1">The sequence shown here is derived from an EMBL/GenBank/DDBJ whole genome shotgun (WGS) entry which is preliminary data.</text>
</comment>
<dbReference type="InterPro" id="IPR036278">
    <property type="entry name" value="Sialidase_sf"/>
</dbReference>
<sequence>MGAIRLGADPSVAPNEEQSAAFRPAAWRLRDGKWQEIPAKPVSFYGERAILRQVACRGNEFAALGGASGGAHGNLRITTWLAQGGDELVQNPLEDFEMFGGGSAIGVEQMVASDSGYVMVGNWLHASGRAGPAVWVSPEGKTWKRLPEDPALASTATLKRQGNGAVSFGDRVLLLGEERSGGKDAPFLAASADGQTWRPQPIAGEGSLQAGSTTWLAGWRGNRIVTWEFLDGEWRVNGEIDYGQGPQPPRVTGITDTQIGVCGGVKCGLWRRSEHEWTAAELPAALAATPTSLVLLAADPDGNTLLVLTDGNNLRIFREDRAA</sequence>
<dbReference type="EMBL" id="BONY01000132">
    <property type="protein sequence ID" value="GIH11421.1"/>
    <property type="molecule type" value="Genomic_DNA"/>
</dbReference>
<gene>
    <name evidence="1" type="ORF">Rhe02_94880</name>
</gene>